<evidence type="ECO:0000313" key="7">
    <source>
        <dbReference type="EMBL" id="KAF2859665.1"/>
    </source>
</evidence>
<feature type="transmembrane region" description="Helical" evidence="6">
    <location>
        <begin position="764"/>
        <end position="782"/>
    </location>
</feature>
<feature type="transmembrane region" description="Helical" evidence="6">
    <location>
        <begin position="560"/>
        <end position="577"/>
    </location>
</feature>
<feature type="region of interest" description="Disordered" evidence="5">
    <location>
        <begin position="871"/>
        <end position="901"/>
    </location>
</feature>
<dbReference type="GO" id="GO:0015095">
    <property type="term" value="F:magnesium ion transmembrane transporter activity"/>
    <property type="evidence" value="ECO:0007669"/>
    <property type="project" value="InterPro"/>
</dbReference>
<dbReference type="SUPFAM" id="SSF103481">
    <property type="entry name" value="Multidrug resistance efflux transporter EmrE"/>
    <property type="match status" value="1"/>
</dbReference>
<feature type="transmembrane region" description="Helical" evidence="6">
    <location>
        <begin position="532"/>
        <end position="554"/>
    </location>
</feature>
<dbReference type="InterPro" id="IPR008521">
    <property type="entry name" value="Mg_trans_NIPA"/>
</dbReference>
<feature type="compositionally biased region" description="Acidic residues" evidence="5">
    <location>
        <begin position="871"/>
        <end position="881"/>
    </location>
</feature>
<evidence type="ECO:0000256" key="5">
    <source>
        <dbReference type="SAM" id="MobiDB-lite"/>
    </source>
</evidence>
<feature type="transmembrane region" description="Helical" evidence="6">
    <location>
        <begin position="732"/>
        <end position="752"/>
    </location>
</feature>
<dbReference type="OrthoDB" id="2504919at2759"/>
<organism evidence="7 8">
    <name type="scientific">Piedraia hortae CBS 480.64</name>
    <dbReference type="NCBI Taxonomy" id="1314780"/>
    <lineage>
        <taxon>Eukaryota</taxon>
        <taxon>Fungi</taxon>
        <taxon>Dikarya</taxon>
        <taxon>Ascomycota</taxon>
        <taxon>Pezizomycotina</taxon>
        <taxon>Dothideomycetes</taxon>
        <taxon>Dothideomycetidae</taxon>
        <taxon>Capnodiales</taxon>
        <taxon>Piedraiaceae</taxon>
        <taxon>Piedraia</taxon>
    </lineage>
</organism>
<dbReference type="Pfam" id="PF05653">
    <property type="entry name" value="Mg_trans_NIPA"/>
    <property type="match status" value="1"/>
</dbReference>
<sequence length="931" mass="102732">MDFSDSDSDDEGFSNTTQGSGIFLPGGLNVPLPKGCGALFAPTGQLLTFFATKPRPPVIDFAAARRRPVARKILRLFPDFGNLSNEVDSADEEMHSDSTNSITCDQPAEEWKMPPPRNVVGEPPHRHAVVVRDYALTAASYPSRLVAKSYRLFCLSKETVSGLCMYNAAVADQASREDTAEIWRVAALVLADAHARDYKMSTAKSEQAKVQWGNHPLGRSWLVGELLHWAKNRADVQLLAYLTAVLSLADDPKTKGLKASIKPRQGRVTDNIVIASPSPTKLAQYTSGVSRWTESTSSTPAILQSRRTSKTTGSGSPEYSRGSFSATARRYAQNITDKLPSHDALTSYVRKIGGSSASNEPFFNLPHTTEGWNKTVSFADDPKSHREEKGTEVPGEVRCRLLNVEAFSTTSNFMPESMEMEAESWRGHYAEQLRCWELWTQASELDQQSSRAIVDFQEEVYGVEALSPKMLDMGLIQKLSPEAGVVIGVIVGLLSTCIQSVGMTMQRKSHVLEGDRAGRNERPAWKRRRWQIGMLLFLVANVVGSSIQITMLPLPLLSTLQASGLVFNSVLASLLLHEKWTWRTTYGTGLVAIGAVLISLFSAIPERSHDLEQLMDLLSRRTFLIWFILSLILVAILLVTDLTLRMVVEGAETERTYCIRGMGYGAISGILSAHALLLAKSAVELLVRSIADGKSQFHDYRSWLIPVAFLVLALSQLYYLHLGLRLISTSLLYPFVFCVYNVVAILDGLIYFRQASQLPVSHAVLIAVGTIILLSGVLALSWRLQEAGEEIPQTVLTPGLGFIGDQSEDDSEDQTETDEEAGEIRPLLRHTTSSATSQTIKRRRGRASTLKEVINLWNGDHEEAAVDDANGEADDANGEADAEARTSTSCRSRSGRRWRRRSTHQGALFSELLKANWWREGEGDGDTRQGR</sequence>
<dbReference type="PANTHER" id="PTHR12570:SF86">
    <property type="entry name" value="ADR321CP"/>
    <property type="match status" value="1"/>
</dbReference>
<feature type="compositionally biased region" description="Acidic residues" evidence="5">
    <location>
        <begin position="1"/>
        <end position="12"/>
    </location>
</feature>
<feature type="region of interest" description="Disordered" evidence="5">
    <location>
        <begin position="90"/>
        <end position="110"/>
    </location>
</feature>
<feature type="transmembrane region" description="Helical" evidence="6">
    <location>
        <begin position="483"/>
        <end position="502"/>
    </location>
</feature>
<feature type="region of interest" description="Disordered" evidence="5">
    <location>
        <begin position="1"/>
        <end position="20"/>
    </location>
</feature>
<feature type="transmembrane region" description="Helical" evidence="6">
    <location>
        <begin position="664"/>
        <end position="683"/>
    </location>
</feature>
<evidence type="ECO:0000256" key="6">
    <source>
        <dbReference type="SAM" id="Phobius"/>
    </source>
</evidence>
<evidence type="ECO:0000256" key="2">
    <source>
        <dbReference type="ARBA" id="ARBA00022692"/>
    </source>
</evidence>
<feature type="region of interest" description="Disordered" evidence="5">
    <location>
        <begin position="805"/>
        <end position="825"/>
    </location>
</feature>
<keyword evidence="4 6" id="KW-0472">Membrane</keyword>
<dbReference type="Gene3D" id="1.10.3730.20">
    <property type="match status" value="1"/>
</dbReference>
<accession>A0A6A7BY90</accession>
<evidence type="ECO:0008006" key="9">
    <source>
        <dbReference type="Google" id="ProtNLM"/>
    </source>
</evidence>
<comment type="subcellular location">
    <subcellularLocation>
        <location evidence="1">Membrane</location>
        <topology evidence="1">Multi-pass membrane protein</topology>
    </subcellularLocation>
</comment>
<feature type="region of interest" description="Disordered" evidence="5">
    <location>
        <begin position="296"/>
        <end position="325"/>
    </location>
</feature>
<dbReference type="EMBL" id="MU005990">
    <property type="protein sequence ID" value="KAF2859665.1"/>
    <property type="molecule type" value="Genomic_DNA"/>
</dbReference>
<evidence type="ECO:0000313" key="8">
    <source>
        <dbReference type="Proteomes" id="UP000799421"/>
    </source>
</evidence>
<keyword evidence="3 6" id="KW-1133">Transmembrane helix</keyword>
<evidence type="ECO:0000256" key="3">
    <source>
        <dbReference type="ARBA" id="ARBA00022989"/>
    </source>
</evidence>
<name>A0A6A7BY90_9PEZI</name>
<dbReference type="GO" id="GO:0016020">
    <property type="term" value="C:membrane"/>
    <property type="evidence" value="ECO:0007669"/>
    <property type="project" value="UniProtKB-SubCell"/>
</dbReference>
<dbReference type="PANTHER" id="PTHR12570">
    <property type="match status" value="1"/>
</dbReference>
<keyword evidence="2 6" id="KW-0812">Transmembrane</keyword>
<dbReference type="InterPro" id="IPR037185">
    <property type="entry name" value="EmrE-like"/>
</dbReference>
<gene>
    <name evidence="7" type="ORF">K470DRAFT_271393</name>
</gene>
<proteinExistence type="predicted"/>
<keyword evidence="8" id="KW-1185">Reference proteome</keyword>
<feature type="transmembrane region" description="Helical" evidence="6">
    <location>
        <begin position="584"/>
        <end position="604"/>
    </location>
</feature>
<dbReference type="Proteomes" id="UP000799421">
    <property type="component" value="Unassembled WGS sequence"/>
</dbReference>
<dbReference type="AlphaFoldDB" id="A0A6A7BY90"/>
<feature type="transmembrane region" description="Helical" evidence="6">
    <location>
        <begin position="703"/>
        <end position="720"/>
    </location>
</feature>
<protein>
    <recommendedName>
        <fullName evidence="9">DUF803-domain-containing protein</fullName>
    </recommendedName>
</protein>
<reference evidence="7" key="1">
    <citation type="journal article" date="2020" name="Stud. Mycol.">
        <title>101 Dothideomycetes genomes: a test case for predicting lifestyles and emergence of pathogens.</title>
        <authorList>
            <person name="Haridas S."/>
            <person name="Albert R."/>
            <person name="Binder M."/>
            <person name="Bloem J."/>
            <person name="Labutti K."/>
            <person name="Salamov A."/>
            <person name="Andreopoulos B."/>
            <person name="Baker S."/>
            <person name="Barry K."/>
            <person name="Bills G."/>
            <person name="Bluhm B."/>
            <person name="Cannon C."/>
            <person name="Castanera R."/>
            <person name="Culley D."/>
            <person name="Daum C."/>
            <person name="Ezra D."/>
            <person name="Gonzalez J."/>
            <person name="Henrissat B."/>
            <person name="Kuo A."/>
            <person name="Liang C."/>
            <person name="Lipzen A."/>
            <person name="Lutzoni F."/>
            <person name="Magnuson J."/>
            <person name="Mondo S."/>
            <person name="Nolan M."/>
            <person name="Ohm R."/>
            <person name="Pangilinan J."/>
            <person name="Park H.-J."/>
            <person name="Ramirez L."/>
            <person name="Alfaro M."/>
            <person name="Sun H."/>
            <person name="Tritt A."/>
            <person name="Yoshinaga Y."/>
            <person name="Zwiers L.-H."/>
            <person name="Turgeon B."/>
            <person name="Goodwin S."/>
            <person name="Spatafora J."/>
            <person name="Crous P."/>
            <person name="Grigoriev I."/>
        </authorList>
    </citation>
    <scope>NUCLEOTIDE SEQUENCE</scope>
    <source>
        <strain evidence="7">CBS 480.64</strain>
    </source>
</reference>
<evidence type="ECO:0000256" key="1">
    <source>
        <dbReference type="ARBA" id="ARBA00004141"/>
    </source>
</evidence>
<feature type="transmembrane region" description="Helical" evidence="6">
    <location>
        <begin position="624"/>
        <end position="644"/>
    </location>
</feature>
<feature type="compositionally biased region" description="Acidic residues" evidence="5">
    <location>
        <begin position="806"/>
        <end position="821"/>
    </location>
</feature>
<evidence type="ECO:0000256" key="4">
    <source>
        <dbReference type="ARBA" id="ARBA00023136"/>
    </source>
</evidence>